<organism evidence="2 3">
    <name type="scientific">Nitrosomonas cryotolerans ATCC 49181</name>
    <dbReference type="NCBI Taxonomy" id="1131553"/>
    <lineage>
        <taxon>Bacteria</taxon>
        <taxon>Pseudomonadati</taxon>
        <taxon>Pseudomonadota</taxon>
        <taxon>Betaproteobacteria</taxon>
        <taxon>Nitrosomonadales</taxon>
        <taxon>Nitrosomonadaceae</taxon>
        <taxon>Nitrosomonas</taxon>
    </lineage>
</organism>
<dbReference type="AlphaFoldDB" id="A0A1N6I782"/>
<keyword evidence="1" id="KW-0812">Transmembrane</keyword>
<keyword evidence="1" id="KW-0472">Membrane</keyword>
<evidence type="ECO:0000313" key="3">
    <source>
        <dbReference type="Proteomes" id="UP000185062"/>
    </source>
</evidence>
<evidence type="ECO:0000313" key="2">
    <source>
        <dbReference type="EMBL" id="SIO27881.1"/>
    </source>
</evidence>
<feature type="transmembrane region" description="Helical" evidence="1">
    <location>
        <begin position="225"/>
        <end position="242"/>
    </location>
</feature>
<dbReference type="STRING" id="44575.SAMN05216419_10732"/>
<protein>
    <submittedName>
        <fullName evidence="2">Ceramidase</fullName>
    </submittedName>
</protein>
<dbReference type="PANTHER" id="PTHR34368:SF1">
    <property type="entry name" value="OS01G0962200 PROTEIN"/>
    <property type="match status" value="1"/>
</dbReference>
<keyword evidence="3" id="KW-1185">Reference proteome</keyword>
<proteinExistence type="predicted"/>
<feature type="transmembrane region" description="Helical" evidence="1">
    <location>
        <begin position="166"/>
        <end position="185"/>
    </location>
</feature>
<accession>A0A1N6I782</accession>
<dbReference type="PANTHER" id="PTHR34368">
    <property type="entry name" value="OS01G0962200 PROTEIN"/>
    <property type="match status" value="1"/>
</dbReference>
<feature type="transmembrane region" description="Helical" evidence="1">
    <location>
        <begin position="192"/>
        <end position="210"/>
    </location>
</feature>
<feature type="transmembrane region" description="Helical" evidence="1">
    <location>
        <begin position="137"/>
        <end position="154"/>
    </location>
</feature>
<keyword evidence="1" id="KW-1133">Transmembrane helix</keyword>
<reference evidence="2 3" key="1">
    <citation type="submission" date="2016-12" db="EMBL/GenBank/DDBJ databases">
        <authorList>
            <person name="Song W.-J."/>
            <person name="Kurnit D.M."/>
        </authorList>
    </citation>
    <scope>NUCLEOTIDE SEQUENCE [LARGE SCALE GENOMIC DNA]</scope>
    <source>
        <strain evidence="2 3">ATCC 49181</strain>
    </source>
</reference>
<evidence type="ECO:0000256" key="1">
    <source>
        <dbReference type="SAM" id="Phobius"/>
    </source>
</evidence>
<feature type="transmembrane region" description="Helical" evidence="1">
    <location>
        <begin position="39"/>
        <end position="59"/>
    </location>
</feature>
<feature type="transmembrane region" description="Helical" evidence="1">
    <location>
        <begin position="106"/>
        <end position="125"/>
    </location>
</feature>
<dbReference type="EMBL" id="FSRO01000001">
    <property type="protein sequence ID" value="SIO27881.1"/>
    <property type="molecule type" value="Genomic_DNA"/>
</dbReference>
<feature type="transmembrane region" description="Helical" evidence="1">
    <location>
        <begin position="80"/>
        <end position="100"/>
    </location>
</feature>
<dbReference type="Proteomes" id="UP000185062">
    <property type="component" value="Unassembled WGS sequence"/>
</dbReference>
<sequence>MGVFSIGIVLVASIVSPIPQSMAYHQFADQHTYWGVQNFFNVVSNLAFLLSGVAGVIFIGGSLQSPAHSVFITRSEHWPYLIFFLSVVMACFGSAYYHWAPDNDRLLWDRLPIAIALMALLAATFSERVSLKLGPRLMPLFILLGVGSVLYWYWSEQMGAGNLNFYIVVQFYSLLLIVLLSLFFSSRYRRGADIYVALILYAIAKLAEIMDQEIYDLTQIISGHTLKHLLAALAICWILRMLRKREPLPEKLSGLSNPDILSNSA</sequence>
<name>A0A1N6I782_9PROT</name>
<gene>
    <name evidence="2" type="ORF">SAMN02743940_1595</name>
</gene>
<dbReference type="eggNOG" id="ENOG50301FE">
    <property type="taxonomic scope" value="Bacteria"/>
</dbReference>